<accession>A0A5J9UIS9</accession>
<feature type="non-terminal residue" evidence="1">
    <location>
        <position position="1"/>
    </location>
</feature>
<evidence type="ECO:0000313" key="2">
    <source>
        <dbReference type="Proteomes" id="UP000324897"/>
    </source>
</evidence>
<organism evidence="1 2">
    <name type="scientific">Eragrostis curvula</name>
    <name type="common">weeping love grass</name>
    <dbReference type="NCBI Taxonomy" id="38414"/>
    <lineage>
        <taxon>Eukaryota</taxon>
        <taxon>Viridiplantae</taxon>
        <taxon>Streptophyta</taxon>
        <taxon>Embryophyta</taxon>
        <taxon>Tracheophyta</taxon>
        <taxon>Spermatophyta</taxon>
        <taxon>Magnoliopsida</taxon>
        <taxon>Liliopsida</taxon>
        <taxon>Poales</taxon>
        <taxon>Poaceae</taxon>
        <taxon>PACMAD clade</taxon>
        <taxon>Chloridoideae</taxon>
        <taxon>Eragrostideae</taxon>
        <taxon>Eragrostidinae</taxon>
        <taxon>Eragrostis</taxon>
    </lineage>
</organism>
<feature type="non-terminal residue" evidence="1">
    <location>
        <position position="109"/>
    </location>
</feature>
<gene>
    <name evidence="1" type="ORF">EJB05_25835</name>
</gene>
<dbReference type="EMBL" id="RWGY01000013">
    <property type="protein sequence ID" value="TVU23466.1"/>
    <property type="molecule type" value="Genomic_DNA"/>
</dbReference>
<name>A0A5J9UIS9_9POAL</name>
<protein>
    <submittedName>
        <fullName evidence="1">Uncharacterized protein</fullName>
    </submittedName>
</protein>
<comment type="caution">
    <text evidence="1">The sequence shown here is derived from an EMBL/GenBank/DDBJ whole genome shotgun (WGS) entry which is preliminary data.</text>
</comment>
<dbReference type="AlphaFoldDB" id="A0A5J9UIS9"/>
<dbReference type="Gramene" id="TVU23466">
    <property type="protein sequence ID" value="TVU23466"/>
    <property type="gene ID" value="EJB05_25835"/>
</dbReference>
<sequence>MEAKLTVALEIRLLAEKMSRLGRLPLEIRLLAEKMSRADWGLATSGKNPDSYADQKLIYALLHCNSQSESNMRYLYEWRQKELANAHQIKLDVVAKSLNLLEIGMDGDE</sequence>
<evidence type="ECO:0000313" key="1">
    <source>
        <dbReference type="EMBL" id="TVU23466.1"/>
    </source>
</evidence>
<dbReference type="OrthoDB" id="10252687at2759"/>
<proteinExistence type="predicted"/>
<keyword evidence="2" id="KW-1185">Reference proteome</keyword>
<reference evidence="1 2" key="1">
    <citation type="journal article" date="2019" name="Sci. Rep.">
        <title>A high-quality genome of Eragrostis curvula grass provides insights into Poaceae evolution and supports new strategies to enhance forage quality.</title>
        <authorList>
            <person name="Carballo J."/>
            <person name="Santos B.A.C.M."/>
            <person name="Zappacosta D."/>
            <person name="Garbus I."/>
            <person name="Selva J.P."/>
            <person name="Gallo C.A."/>
            <person name="Diaz A."/>
            <person name="Albertini E."/>
            <person name="Caccamo M."/>
            <person name="Echenique V."/>
        </authorList>
    </citation>
    <scope>NUCLEOTIDE SEQUENCE [LARGE SCALE GENOMIC DNA]</scope>
    <source>
        <strain evidence="2">cv. Victoria</strain>
        <tissue evidence="1">Leaf</tissue>
    </source>
</reference>
<dbReference type="Proteomes" id="UP000324897">
    <property type="component" value="Chromosome 2"/>
</dbReference>